<accession>A0A6J6QDI5</accession>
<dbReference type="PANTHER" id="PTHR42756:SF1">
    <property type="entry name" value="TRANSCRIPTIONAL REPRESSOR OF EMRAB OPERON"/>
    <property type="match status" value="1"/>
</dbReference>
<proteinExistence type="predicted"/>
<organism evidence="6">
    <name type="scientific">freshwater metagenome</name>
    <dbReference type="NCBI Taxonomy" id="449393"/>
    <lineage>
        <taxon>unclassified sequences</taxon>
        <taxon>metagenomes</taxon>
        <taxon>ecological metagenomes</taxon>
    </lineage>
</organism>
<protein>
    <submittedName>
        <fullName evidence="6">Unannotated protein</fullName>
    </submittedName>
</protein>
<keyword evidence="2" id="KW-0238">DNA-binding</keyword>
<dbReference type="InterPro" id="IPR036388">
    <property type="entry name" value="WH-like_DNA-bd_sf"/>
</dbReference>
<keyword evidence="3" id="KW-0804">Transcription</keyword>
<evidence type="ECO:0000313" key="7">
    <source>
        <dbReference type="EMBL" id="CAB4845133.1"/>
    </source>
</evidence>
<evidence type="ECO:0000256" key="2">
    <source>
        <dbReference type="ARBA" id="ARBA00023125"/>
    </source>
</evidence>
<evidence type="ECO:0000256" key="3">
    <source>
        <dbReference type="ARBA" id="ARBA00023163"/>
    </source>
</evidence>
<dbReference type="EMBL" id="CAEZXN010000063">
    <property type="protein sequence ID" value="CAB4709019.1"/>
    <property type="molecule type" value="Genomic_DNA"/>
</dbReference>
<dbReference type="GO" id="GO:0003677">
    <property type="term" value="F:DNA binding"/>
    <property type="evidence" value="ECO:0007669"/>
    <property type="project" value="UniProtKB-KW"/>
</dbReference>
<gene>
    <name evidence="5" type="ORF">UFOPK2342_01294</name>
    <name evidence="6" type="ORF">UFOPK2423_01617</name>
    <name evidence="7" type="ORF">UFOPK3266_01424</name>
    <name evidence="8" type="ORF">UFOPK4367_01265</name>
</gene>
<dbReference type="SUPFAM" id="SSF46785">
    <property type="entry name" value="Winged helix' DNA-binding domain"/>
    <property type="match status" value="1"/>
</dbReference>
<dbReference type="AlphaFoldDB" id="A0A6J6QDI5"/>
<dbReference type="PROSITE" id="PS50995">
    <property type="entry name" value="HTH_MARR_2"/>
    <property type="match status" value="1"/>
</dbReference>
<dbReference type="Gene3D" id="1.10.10.10">
    <property type="entry name" value="Winged helix-like DNA-binding domain superfamily/Winged helix DNA-binding domain"/>
    <property type="match status" value="1"/>
</dbReference>
<reference evidence="6" key="1">
    <citation type="submission" date="2020-05" db="EMBL/GenBank/DDBJ databases">
        <authorList>
            <person name="Chiriac C."/>
            <person name="Salcher M."/>
            <person name="Ghai R."/>
            <person name="Kavagutti S V."/>
        </authorList>
    </citation>
    <scope>NUCLEOTIDE SEQUENCE</scope>
</reference>
<feature type="domain" description="HTH marR-type" evidence="4">
    <location>
        <begin position="1"/>
        <end position="87"/>
    </location>
</feature>
<dbReference type="InterPro" id="IPR000835">
    <property type="entry name" value="HTH_MarR-typ"/>
</dbReference>
<dbReference type="EMBL" id="CAFBAA010000047">
    <property type="protein sequence ID" value="CAB4845133.1"/>
    <property type="molecule type" value="Genomic_DNA"/>
</dbReference>
<dbReference type="GO" id="GO:0003700">
    <property type="term" value="F:DNA-binding transcription factor activity"/>
    <property type="evidence" value="ECO:0007669"/>
    <property type="project" value="InterPro"/>
</dbReference>
<dbReference type="EMBL" id="CAFBRC010000100">
    <property type="protein sequence ID" value="CAB5077537.1"/>
    <property type="molecule type" value="Genomic_DNA"/>
</dbReference>
<dbReference type="PANTHER" id="PTHR42756">
    <property type="entry name" value="TRANSCRIPTIONAL REGULATOR, MARR"/>
    <property type="match status" value="1"/>
</dbReference>
<evidence type="ECO:0000259" key="4">
    <source>
        <dbReference type="PROSITE" id="PS50995"/>
    </source>
</evidence>
<evidence type="ECO:0000313" key="8">
    <source>
        <dbReference type="EMBL" id="CAB5077537.1"/>
    </source>
</evidence>
<evidence type="ECO:0000313" key="6">
    <source>
        <dbReference type="EMBL" id="CAB4709019.1"/>
    </source>
</evidence>
<keyword evidence="1" id="KW-0805">Transcription regulation</keyword>
<dbReference type="EMBL" id="CAEZXB010000029">
    <property type="protein sequence ID" value="CAB4682878.1"/>
    <property type="molecule type" value="Genomic_DNA"/>
</dbReference>
<evidence type="ECO:0000313" key="5">
    <source>
        <dbReference type="EMBL" id="CAB4682878.1"/>
    </source>
</evidence>
<name>A0A6J6QDI5_9ZZZZ</name>
<sequence length="96" mass="11144">MGQISQMLDLTPRAITGIMVGLEKQDYIARRKDQKDHRITWVQLSTRGRTFLKVAKPEASKAFTSLFDVLTKKEQIELVRIIEKLTDHMKSQIDEE</sequence>
<dbReference type="InterPro" id="IPR036390">
    <property type="entry name" value="WH_DNA-bd_sf"/>
</dbReference>
<evidence type="ECO:0000256" key="1">
    <source>
        <dbReference type="ARBA" id="ARBA00023015"/>
    </source>
</evidence>